<evidence type="ECO:0000256" key="2">
    <source>
        <dbReference type="ARBA" id="ARBA00010333"/>
    </source>
</evidence>
<evidence type="ECO:0000256" key="4">
    <source>
        <dbReference type="ARBA" id="ARBA00023139"/>
    </source>
</evidence>
<feature type="domain" description="Solute-binding protein family 3/N-terminal" evidence="7">
    <location>
        <begin position="41"/>
        <end position="260"/>
    </location>
</feature>
<name>A0A6N8CSY2_9BACI</name>
<dbReference type="EMBL" id="WNHB01000021">
    <property type="protein sequence ID" value="MTT32810.1"/>
    <property type="molecule type" value="Genomic_DNA"/>
</dbReference>
<dbReference type="PROSITE" id="PS01039">
    <property type="entry name" value="SBP_BACTERIAL_3"/>
    <property type="match status" value="1"/>
</dbReference>
<dbReference type="Proteomes" id="UP000440978">
    <property type="component" value="Unassembled WGS sequence"/>
</dbReference>
<dbReference type="PANTHER" id="PTHR35936">
    <property type="entry name" value="MEMBRANE-BOUND LYTIC MUREIN TRANSGLYCOSYLASE F"/>
    <property type="match status" value="1"/>
</dbReference>
<dbReference type="GO" id="GO:0030313">
    <property type="term" value="C:cell envelope"/>
    <property type="evidence" value="ECO:0007669"/>
    <property type="project" value="UniProtKB-SubCell"/>
</dbReference>
<dbReference type="SUPFAM" id="SSF53850">
    <property type="entry name" value="Periplasmic binding protein-like II"/>
    <property type="match status" value="1"/>
</dbReference>
<keyword evidence="3" id="KW-0732">Signal</keyword>
<evidence type="ECO:0000256" key="6">
    <source>
        <dbReference type="RuleBase" id="RU003744"/>
    </source>
</evidence>
<dbReference type="PANTHER" id="PTHR35936:SF34">
    <property type="entry name" value="ABC TRANSPORTER EXTRACELLULAR-BINDING PROTEIN YCKB-RELATED"/>
    <property type="match status" value="1"/>
</dbReference>
<keyword evidence="5" id="KW-0449">Lipoprotein</keyword>
<evidence type="ECO:0000256" key="1">
    <source>
        <dbReference type="ARBA" id="ARBA00004196"/>
    </source>
</evidence>
<keyword evidence="9" id="KW-1185">Reference proteome</keyword>
<proteinExistence type="inferred from homology"/>
<protein>
    <submittedName>
        <fullName evidence="8">Transporter substrate-binding domain-containing protein</fullName>
    </submittedName>
</protein>
<comment type="similarity">
    <text evidence="2 6">Belongs to the bacterial solute-binding protein 3 family.</text>
</comment>
<evidence type="ECO:0000313" key="8">
    <source>
        <dbReference type="EMBL" id="MTT32810.1"/>
    </source>
</evidence>
<dbReference type="InterPro" id="IPR001638">
    <property type="entry name" value="Solute-binding_3/MltF_N"/>
</dbReference>
<evidence type="ECO:0000259" key="7">
    <source>
        <dbReference type="SMART" id="SM00062"/>
    </source>
</evidence>
<evidence type="ECO:0000256" key="3">
    <source>
        <dbReference type="ARBA" id="ARBA00022729"/>
    </source>
</evidence>
<dbReference type="CDD" id="cd13530">
    <property type="entry name" value="PBP2_peptides_like"/>
    <property type="match status" value="1"/>
</dbReference>
<comment type="caution">
    <text evidence="8">The sequence shown here is derived from an EMBL/GenBank/DDBJ whole genome shotgun (WGS) entry which is preliminary data.</text>
</comment>
<evidence type="ECO:0000256" key="5">
    <source>
        <dbReference type="ARBA" id="ARBA00023288"/>
    </source>
</evidence>
<accession>A0A6N8CSY2</accession>
<dbReference type="PROSITE" id="PS51257">
    <property type="entry name" value="PROKAR_LIPOPROTEIN"/>
    <property type="match status" value="1"/>
</dbReference>
<dbReference type="SMART" id="SM00062">
    <property type="entry name" value="PBPb"/>
    <property type="match status" value="1"/>
</dbReference>
<dbReference type="OrthoDB" id="9774451at2"/>
<dbReference type="AlphaFoldDB" id="A0A6N8CSY2"/>
<sequence length="260" mass="28502">MKKLTYLVVVMILLMVLTACGSKSSDKNGGGTLADIKDSGELTIAVDDTYPPMEFRDDKNKLVGLDIDLGRILAKKLGVKAKFVPTAWDGIIPGLDAKKYDIIMSSMNITDERKKQVNFVQYLNFGQAVIVKKGNPLKINSKEDLKGKVVGVQLGTTSETAAKAIGGIKQVKTYNGYTDAFNDMGLGRLDAIVVGEMVGRYYMKTKPNAFEIVGDTFQELPVGIAVRKSDKDLSKALEKAIKEMQDEGSFDKVKETWFGK</sequence>
<dbReference type="InterPro" id="IPR018313">
    <property type="entry name" value="SBP_3_CS"/>
</dbReference>
<reference evidence="8 9" key="1">
    <citation type="submission" date="2019-11" db="EMBL/GenBank/DDBJ databases">
        <title>Terrilactibacillus tamarindus sp. nov. BCM23-1 isolated from bark of Tamarindus indica.</title>
        <authorList>
            <person name="Kingkaew E."/>
            <person name="Tanasupawat S."/>
        </authorList>
    </citation>
    <scope>NUCLEOTIDE SEQUENCE [LARGE SCALE GENOMIC DNA]</scope>
    <source>
        <strain evidence="8 9">BCM23-1</strain>
    </source>
</reference>
<comment type="subcellular location">
    <subcellularLocation>
        <location evidence="1">Cell envelope</location>
    </subcellularLocation>
</comment>
<gene>
    <name evidence="8" type="ORF">GMB86_12410</name>
</gene>
<keyword evidence="4" id="KW-0564">Palmitate</keyword>
<dbReference type="Gene3D" id="3.40.190.10">
    <property type="entry name" value="Periplasmic binding protein-like II"/>
    <property type="match status" value="2"/>
</dbReference>
<evidence type="ECO:0000313" key="9">
    <source>
        <dbReference type="Proteomes" id="UP000440978"/>
    </source>
</evidence>
<organism evidence="8 9">
    <name type="scientific">Terrilactibacillus tamarindi</name>
    <dbReference type="NCBI Taxonomy" id="2599694"/>
    <lineage>
        <taxon>Bacteria</taxon>
        <taxon>Bacillati</taxon>
        <taxon>Bacillota</taxon>
        <taxon>Bacilli</taxon>
        <taxon>Bacillales</taxon>
        <taxon>Bacillaceae</taxon>
        <taxon>Terrilactibacillus</taxon>
    </lineage>
</organism>
<dbReference type="RefSeq" id="WP_155220418.1">
    <property type="nucleotide sequence ID" value="NZ_WNHB01000021.1"/>
</dbReference>
<dbReference type="Pfam" id="PF00497">
    <property type="entry name" value="SBP_bac_3"/>
    <property type="match status" value="1"/>
</dbReference>